<dbReference type="EMBL" id="CP015520">
    <property type="protein sequence ID" value="ANF22607.1"/>
    <property type="molecule type" value="Genomic_DNA"/>
</dbReference>
<feature type="transmembrane region" description="Helical" evidence="1">
    <location>
        <begin position="99"/>
        <end position="118"/>
    </location>
</feature>
<dbReference type="RefSeq" id="WP_068665469.1">
    <property type="nucleotide sequence ID" value="NZ_CP015520.1"/>
</dbReference>
<keyword evidence="3" id="KW-1185">Reference proteome</keyword>
<protein>
    <submittedName>
        <fullName evidence="2">Uncharacterized protein</fullName>
    </submittedName>
</protein>
<evidence type="ECO:0000256" key="1">
    <source>
        <dbReference type="SAM" id="Phobius"/>
    </source>
</evidence>
<organism evidence="2 3">
    <name type="scientific">Thermococcus piezophilus</name>
    <dbReference type="NCBI Taxonomy" id="1712654"/>
    <lineage>
        <taxon>Archaea</taxon>
        <taxon>Methanobacteriati</taxon>
        <taxon>Methanobacteriota</taxon>
        <taxon>Thermococci</taxon>
        <taxon>Thermococcales</taxon>
        <taxon>Thermococcaceae</taxon>
        <taxon>Thermococcus</taxon>
    </lineage>
</organism>
<dbReference type="OrthoDB" id="102004at2157"/>
<evidence type="ECO:0000313" key="3">
    <source>
        <dbReference type="Proteomes" id="UP000076969"/>
    </source>
</evidence>
<dbReference type="GeneID" id="28495540"/>
<feature type="transmembrane region" description="Helical" evidence="1">
    <location>
        <begin position="174"/>
        <end position="193"/>
    </location>
</feature>
<dbReference type="Proteomes" id="UP000076969">
    <property type="component" value="Chromosome"/>
</dbReference>
<dbReference type="AlphaFoldDB" id="A0A172WGP0"/>
<feature type="transmembrane region" description="Helical" evidence="1">
    <location>
        <begin position="139"/>
        <end position="162"/>
    </location>
</feature>
<dbReference type="STRING" id="1712654.A7C91_05060"/>
<gene>
    <name evidence="2" type="ORF">A7C91_05060</name>
</gene>
<dbReference type="KEGG" id="tpie:A7C91_05060"/>
<accession>A0A172WGP0</accession>
<feature type="transmembrane region" description="Helical" evidence="1">
    <location>
        <begin position="12"/>
        <end position="29"/>
    </location>
</feature>
<keyword evidence="1" id="KW-0472">Membrane</keyword>
<evidence type="ECO:0000313" key="2">
    <source>
        <dbReference type="EMBL" id="ANF22607.1"/>
    </source>
</evidence>
<proteinExistence type="predicted"/>
<keyword evidence="1" id="KW-0812">Transmembrane</keyword>
<keyword evidence="1" id="KW-1133">Transmembrane helix</keyword>
<feature type="transmembrane region" description="Helical" evidence="1">
    <location>
        <begin position="59"/>
        <end position="79"/>
    </location>
</feature>
<sequence>MKPRTIFTILKLIIALPVIVLLALAYSSLFPAGNWYVVFASIILILLGMLLSTGSAGRVISLAMVLYTVPYAIGASQFLPIAFPETYRQTGERILTSPYFSNLGLPSLFLLMGLSLMTDYVKGAEEWEKVLAGLGKKRVGLKTLASSLTVLVMAFILSWGLLSLGERLPLRIEGIVLPVILFAVGMAVAYGSIVSGKYKKIVLAVEVKPQGGGEVIVQTKEGEKRFPISPSAAFEWEMVRFETELMERPLCVFLRRGERRKRLAPLIENVDGETLFLLYREEG</sequence>
<reference evidence="3" key="1">
    <citation type="journal article" date="2016" name="Syst. Appl. Microbiol.">
        <title>Thermococcus piezophilus sp. nov., a novel hyperthermophilic and piezophilic archaeon with a broad pressure range for growth, isolated from a deepest hydrothermal vent at the Mid-Cayman Rise.</title>
        <authorList>
            <person name="Dalmasso C."/>
            <person name="Oger P."/>
            <person name="Selva G."/>
            <person name="Courtine D."/>
            <person name="L'Haridon S."/>
            <person name="Garlaschelli A."/>
            <person name="Roussel E."/>
            <person name="Miyazaki J."/>
            <person name="Reveillaud J."/>
            <person name="Jebbar M."/>
            <person name="Takai K."/>
            <person name="Maignien L."/>
            <person name="Alain K."/>
        </authorList>
    </citation>
    <scope>NUCLEOTIDE SEQUENCE [LARGE SCALE GENOMIC DNA]</scope>
    <source>
        <strain evidence="3">CDGS</strain>
    </source>
</reference>
<feature type="transmembrane region" description="Helical" evidence="1">
    <location>
        <begin position="35"/>
        <end position="52"/>
    </location>
</feature>
<name>A0A172WGP0_9EURY</name>